<dbReference type="RefSeq" id="WP_108132771.1">
    <property type="nucleotide sequence ID" value="NZ_PXNS01000006.1"/>
</dbReference>
<name>A0ABX5IWH4_9GAMM</name>
<evidence type="ECO:0000259" key="9">
    <source>
        <dbReference type="Pfam" id="PF02706"/>
    </source>
</evidence>
<feature type="domain" description="Tyrosine-protein kinase G-rich" evidence="10">
    <location>
        <begin position="336"/>
        <end position="414"/>
    </location>
</feature>
<evidence type="ECO:0000256" key="4">
    <source>
        <dbReference type="ARBA" id="ARBA00022989"/>
    </source>
</evidence>
<feature type="coiled-coil region" evidence="6">
    <location>
        <begin position="219"/>
        <end position="246"/>
    </location>
</feature>
<dbReference type="PANTHER" id="PTHR32309:SF13">
    <property type="entry name" value="FERRIC ENTEROBACTIN TRANSPORT PROTEIN FEPE"/>
    <property type="match status" value="1"/>
</dbReference>
<dbReference type="InterPro" id="IPR003856">
    <property type="entry name" value="LPS_length_determ_N"/>
</dbReference>
<evidence type="ECO:0000313" key="11">
    <source>
        <dbReference type="EMBL" id="PTL94425.1"/>
    </source>
</evidence>
<dbReference type="SUPFAM" id="SSF160355">
    <property type="entry name" value="Bacterial polysaccharide co-polymerase-like"/>
    <property type="match status" value="2"/>
</dbReference>
<feature type="transmembrane region" description="Helical" evidence="8">
    <location>
        <begin position="394"/>
        <end position="418"/>
    </location>
</feature>
<dbReference type="Proteomes" id="UP000241895">
    <property type="component" value="Unassembled WGS sequence"/>
</dbReference>
<evidence type="ECO:0000256" key="8">
    <source>
        <dbReference type="SAM" id="Phobius"/>
    </source>
</evidence>
<evidence type="ECO:0000256" key="7">
    <source>
        <dbReference type="SAM" id="MobiDB-lite"/>
    </source>
</evidence>
<dbReference type="Gene3D" id="3.30.1890.10">
    <property type="entry name" value="FepE-like"/>
    <property type="match status" value="2"/>
</dbReference>
<gene>
    <name evidence="11" type="ORF">C6W88_13190</name>
</gene>
<evidence type="ECO:0000256" key="3">
    <source>
        <dbReference type="ARBA" id="ARBA00022692"/>
    </source>
</evidence>
<proteinExistence type="predicted"/>
<dbReference type="InterPro" id="IPR032807">
    <property type="entry name" value="GNVR"/>
</dbReference>
<sequence length="429" mass="47985">MTDHDSQLPALSYRRDDEIDLRDIALMLLDGWKWILGSVATAVVLALVFVTIAPQSYRASTSYTPSSEGLRLLNEMPDIDYSAASTQTELELKLGSFGNLRDFIDDHPEWQSIAQSEADEQDVTLDEHLRLHYFDKLTITRPGKDGTGPHQLSLVYPESLQGAALLNDYLAWTERQYAQVLAQRAEHSLETALARNSEEMQAHLEAYRDSVNVEITRLQEQHDVQLAELDDQLQAEKNAERKSRQERIRTLTQAEAIAQRLGITQPTSPPAFGENGQTQVSRGDSGNATNLPLYFMGTQALAAEKEVVEQSLEQEASTPAIREIEKELAQLRHQRQIEALQQRSDDSSFVDAYNQLSQENTLLRANRVTADDIDVVEVVNLAYRPNRSEGPGKALVLALAVILGGMLGVMLVMCVSFGRSLKHYRAQRA</sequence>
<accession>A0ABX5IWH4</accession>
<dbReference type="PANTHER" id="PTHR32309">
    <property type="entry name" value="TYROSINE-PROTEIN KINASE"/>
    <property type="match status" value="1"/>
</dbReference>
<evidence type="ECO:0000256" key="5">
    <source>
        <dbReference type="ARBA" id="ARBA00023136"/>
    </source>
</evidence>
<organism evidence="11 12">
    <name type="scientific">Halomonas litopenaei</name>
    <dbReference type="NCBI Taxonomy" id="2109328"/>
    <lineage>
        <taxon>Bacteria</taxon>
        <taxon>Pseudomonadati</taxon>
        <taxon>Pseudomonadota</taxon>
        <taxon>Gammaproteobacteria</taxon>
        <taxon>Oceanospirillales</taxon>
        <taxon>Halomonadaceae</taxon>
        <taxon>Halomonas</taxon>
    </lineage>
</organism>
<protein>
    <recommendedName>
        <fullName evidence="13">Polysaccharide chain length determinant N-terminal domain-containing protein</fullName>
    </recommendedName>
</protein>
<comment type="caution">
    <text evidence="11">The sequence shown here is derived from an EMBL/GenBank/DDBJ whole genome shotgun (WGS) entry which is preliminary data.</text>
</comment>
<feature type="compositionally biased region" description="Polar residues" evidence="7">
    <location>
        <begin position="275"/>
        <end position="286"/>
    </location>
</feature>
<dbReference type="EMBL" id="PXNS01000006">
    <property type="protein sequence ID" value="PTL94425.1"/>
    <property type="molecule type" value="Genomic_DNA"/>
</dbReference>
<feature type="transmembrane region" description="Helical" evidence="8">
    <location>
        <begin position="34"/>
        <end position="53"/>
    </location>
</feature>
<reference evidence="11 12" key="1">
    <citation type="submission" date="2018-03" db="EMBL/GenBank/DDBJ databases">
        <authorList>
            <person name="Zhou J."/>
            <person name="Li X."/>
            <person name="Xue M."/>
            <person name="Yin J."/>
        </authorList>
    </citation>
    <scope>NUCLEOTIDE SEQUENCE [LARGE SCALE GENOMIC DNA]</scope>
    <source>
        <strain evidence="11 12">SYSU ZJ2214</strain>
    </source>
</reference>
<keyword evidence="5 8" id="KW-0472">Membrane</keyword>
<feature type="region of interest" description="Disordered" evidence="7">
    <location>
        <begin position="261"/>
        <end position="286"/>
    </location>
</feature>
<keyword evidence="4 8" id="KW-1133">Transmembrane helix</keyword>
<feature type="domain" description="Polysaccharide chain length determinant N-terminal" evidence="9">
    <location>
        <begin position="17"/>
        <end position="69"/>
    </location>
</feature>
<evidence type="ECO:0000259" key="10">
    <source>
        <dbReference type="Pfam" id="PF13807"/>
    </source>
</evidence>
<evidence type="ECO:0000256" key="6">
    <source>
        <dbReference type="SAM" id="Coils"/>
    </source>
</evidence>
<evidence type="ECO:0000313" key="12">
    <source>
        <dbReference type="Proteomes" id="UP000241895"/>
    </source>
</evidence>
<evidence type="ECO:0000256" key="2">
    <source>
        <dbReference type="ARBA" id="ARBA00022475"/>
    </source>
</evidence>
<keyword evidence="6" id="KW-0175">Coiled coil</keyword>
<evidence type="ECO:0008006" key="13">
    <source>
        <dbReference type="Google" id="ProtNLM"/>
    </source>
</evidence>
<dbReference type="Pfam" id="PF02706">
    <property type="entry name" value="Wzz"/>
    <property type="match status" value="1"/>
</dbReference>
<dbReference type="InterPro" id="IPR050445">
    <property type="entry name" value="Bact_polysacc_biosynth/exp"/>
</dbReference>
<keyword evidence="2" id="KW-1003">Cell membrane</keyword>
<keyword evidence="12" id="KW-1185">Reference proteome</keyword>
<evidence type="ECO:0000256" key="1">
    <source>
        <dbReference type="ARBA" id="ARBA00004651"/>
    </source>
</evidence>
<comment type="subcellular location">
    <subcellularLocation>
        <location evidence="1">Cell membrane</location>
        <topology evidence="1">Multi-pass membrane protein</topology>
    </subcellularLocation>
</comment>
<keyword evidence="3 8" id="KW-0812">Transmembrane</keyword>
<dbReference type="Pfam" id="PF13807">
    <property type="entry name" value="GNVR"/>
    <property type="match status" value="1"/>
</dbReference>